<dbReference type="HAMAP" id="MF_01810">
    <property type="entry name" value="YidC_type1"/>
    <property type="match status" value="1"/>
</dbReference>
<evidence type="ECO:0000259" key="15">
    <source>
        <dbReference type="Pfam" id="PF02096"/>
    </source>
</evidence>
<dbReference type="Pfam" id="PF14849">
    <property type="entry name" value="YidC_periplas"/>
    <property type="match status" value="1"/>
</dbReference>
<evidence type="ECO:0000313" key="18">
    <source>
        <dbReference type="Proteomes" id="UP000675880"/>
    </source>
</evidence>
<evidence type="ECO:0000256" key="6">
    <source>
        <dbReference type="ARBA" id="ARBA00022692"/>
    </source>
</evidence>
<evidence type="ECO:0000313" key="17">
    <source>
        <dbReference type="EMBL" id="CAE6705517.1"/>
    </source>
</evidence>
<evidence type="ECO:0000256" key="7">
    <source>
        <dbReference type="ARBA" id="ARBA00022927"/>
    </source>
</evidence>
<feature type="domain" description="Membrane insertase YidC/Oxa/ALB C-terminal" evidence="15">
    <location>
        <begin position="369"/>
        <end position="546"/>
    </location>
</feature>
<dbReference type="CDD" id="cd20070">
    <property type="entry name" value="5TM_YidC_Alb3"/>
    <property type="match status" value="1"/>
</dbReference>
<name>A0ABM8QMQ6_9BACT</name>
<keyword evidence="4 13" id="KW-0813">Transport</keyword>
<evidence type="ECO:0000256" key="10">
    <source>
        <dbReference type="ARBA" id="ARBA00023186"/>
    </source>
</evidence>
<evidence type="ECO:0000256" key="9">
    <source>
        <dbReference type="ARBA" id="ARBA00023136"/>
    </source>
</evidence>
<evidence type="ECO:0000256" key="5">
    <source>
        <dbReference type="ARBA" id="ARBA00022475"/>
    </source>
</evidence>
<sequence>MEKRVVVFLIVSLAVIIGYDYLLKGMGLLPPSEPVQVATTGTSASAIDKASGPEGGSAQSASAEARTTSPAAAKSAPIDNAVGAGQAEEQTVEVDTELFRAKFSNRGAVLKSWELKRYTTSGENGATPVQLVYSGGRFKGPLSLVTSDQALTGDLGTAVYQVTQDITRLDSAHPVGHLTFRYHDAQRNLEVEKELTFHHGSYVVDIAIRTKGVTTPLDVTLGTNFGIVEWGEGFIGLMGSASSVDDKVLKETPDGEAERRGEVKWSAIQDKYFLSVLMPQKAAAALAKKEGDKLVSAGVRFPAPANGSVLTMQLYAGPKEYDILKALNVGLEDTIDFGWFVFGSWALVKAVAKPIFYVLRFLYEFTHNYGITIILLTMLIKLMFVPLQYKSYKSMKQMQVIQPKVLAIQNKYKDDRDRLNKELIKLYKDHRVNPVGGCLPMVLQMPVFVALFNILYMTIDLRQAPFMFWIKDLSVQDPYYVLPIIMGATMVIQQKITPTTMDPTQAKIMLFLPVFMTFLFVNFPAGLVLYWLTNNTLTITQQVVTERLFGKKWQVPAADGEIPGGDESKEQKLTGKRQKGQSE</sequence>
<dbReference type="PRINTS" id="PR00701">
    <property type="entry name" value="60KDINNERMP"/>
</dbReference>
<gene>
    <name evidence="13 17" type="primary">yidC</name>
    <name evidence="17" type="ORF">NSPZN2_10953</name>
</gene>
<evidence type="ECO:0000256" key="12">
    <source>
        <dbReference type="ARBA" id="ARBA00033342"/>
    </source>
</evidence>
<evidence type="ECO:0000256" key="3">
    <source>
        <dbReference type="ARBA" id="ARBA00015325"/>
    </source>
</evidence>
<evidence type="ECO:0000256" key="14">
    <source>
        <dbReference type="SAM" id="MobiDB-lite"/>
    </source>
</evidence>
<dbReference type="PANTHER" id="PTHR12428:SF65">
    <property type="entry name" value="CYTOCHROME C OXIDASE ASSEMBLY PROTEIN COX18, MITOCHONDRIAL"/>
    <property type="match status" value="1"/>
</dbReference>
<dbReference type="InterPro" id="IPR028055">
    <property type="entry name" value="YidC/Oxa/ALB_C"/>
</dbReference>
<dbReference type="Gene3D" id="2.70.98.90">
    <property type="match status" value="1"/>
</dbReference>
<proteinExistence type="inferred from homology"/>
<dbReference type="PANTHER" id="PTHR12428">
    <property type="entry name" value="OXA1"/>
    <property type="match status" value="1"/>
</dbReference>
<evidence type="ECO:0000256" key="11">
    <source>
        <dbReference type="ARBA" id="ARBA00033245"/>
    </source>
</evidence>
<dbReference type="InterPro" id="IPR019998">
    <property type="entry name" value="Membr_insert_YidC"/>
</dbReference>
<feature type="region of interest" description="Disordered" evidence="14">
    <location>
        <begin position="557"/>
        <end position="583"/>
    </location>
</feature>
<evidence type="ECO:0000256" key="2">
    <source>
        <dbReference type="ARBA" id="ARBA00010527"/>
    </source>
</evidence>
<comment type="subunit">
    <text evidence="13">Interacts with the Sec translocase complex via SecD. Specifically interacts with transmembrane segments of nascent integral membrane proteins during membrane integration.</text>
</comment>
<feature type="transmembrane region" description="Helical" evidence="13">
    <location>
        <begin position="369"/>
        <end position="389"/>
    </location>
</feature>
<dbReference type="NCBIfam" id="TIGR03592">
    <property type="entry name" value="yidC_oxa1_cterm"/>
    <property type="match status" value="1"/>
</dbReference>
<evidence type="ECO:0000256" key="13">
    <source>
        <dbReference type="HAMAP-Rule" id="MF_01810"/>
    </source>
</evidence>
<dbReference type="NCBIfam" id="TIGR03593">
    <property type="entry name" value="yidC_nterm"/>
    <property type="match status" value="1"/>
</dbReference>
<feature type="transmembrane region" description="Helical" evidence="13">
    <location>
        <begin position="508"/>
        <end position="532"/>
    </location>
</feature>
<comment type="similarity">
    <text evidence="2 13">Belongs to the OXA1/ALB3/YidC family. Type 1 subfamily.</text>
</comment>
<keyword evidence="6 13" id="KW-0812">Transmembrane</keyword>
<comment type="caution">
    <text evidence="17">The sequence shown here is derived from an EMBL/GenBank/DDBJ whole genome shotgun (WGS) entry which is preliminary data.</text>
</comment>
<dbReference type="InterPro" id="IPR001708">
    <property type="entry name" value="YidC/ALB3/OXA1/COX18"/>
</dbReference>
<dbReference type="InterPro" id="IPR047196">
    <property type="entry name" value="YidC_ALB_C"/>
</dbReference>
<protein>
    <recommendedName>
        <fullName evidence="3 13">Membrane protein insertase YidC</fullName>
    </recommendedName>
    <alternativeName>
        <fullName evidence="12 13">Foldase YidC</fullName>
    </alternativeName>
    <alternativeName>
        <fullName evidence="11 13">Membrane integrase YidC</fullName>
    </alternativeName>
    <alternativeName>
        <fullName evidence="13">Membrane protein YidC</fullName>
    </alternativeName>
</protein>
<evidence type="ECO:0000256" key="4">
    <source>
        <dbReference type="ARBA" id="ARBA00022448"/>
    </source>
</evidence>
<organism evidence="17 18">
    <name type="scientific">Nitrospira defluvii</name>
    <dbReference type="NCBI Taxonomy" id="330214"/>
    <lineage>
        <taxon>Bacteria</taxon>
        <taxon>Pseudomonadati</taxon>
        <taxon>Nitrospirota</taxon>
        <taxon>Nitrospiria</taxon>
        <taxon>Nitrospirales</taxon>
        <taxon>Nitrospiraceae</taxon>
        <taxon>Nitrospira</taxon>
    </lineage>
</organism>
<feature type="region of interest" description="Disordered" evidence="14">
    <location>
        <begin position="46"/>
        <end position="78"/>
    </location>
</feature>
<dbReference type="RefSeq" id="WP_213040760.1">
    <property type="nucleotide sequence ID" value="NZ_CAJNBJ010000001.1"/>
</dbReference>
<evidence type="ECO:0000256" key="1">
    <source>
        <dbReference type="ARBA" id="ARBA00004429"/>
    </source>
</evidence>
<evidence type="ECO:0000259" key="16">
    <source>
        <dbReference type="Pfam" id="PF14849"/>
    </source>
</evidence>
<feature type="compositionally biased region" description="Basic residues" evidence="14">
    <location>
        <begin position="574"/>
        <end position="583"/>
    </location>
</feature>
<feature type="domain" description="Membrane insertase YidC N-terminal" evidence="16">
    <location>
        <begin position="92"/>
        <end position="349"/>
    </location>
</feature>
<dbReference type="Proteomes" id="UP000675880">
    <property type="component" value="Unassembled WGS sequence"/>
</dbReference>
<dbReference type="CDD" id="cd19961">
    <property type="entry name" value="EcYidC-like_peri"/>
    <property type="match status" value="1"/>
</dbReference>
<dbReference type="EMBL" id="CAJNBJ010000001">
    <property type="protein sequence ID" value="CAE6705517.1"/>
    <property type="molecule type" value="Genomic_DNA"/>
</dbReference>
<accession>A0ABM8QMQ6</accession>
<keyword evidence="7 13" id="KW-0653">Protein transport</keyword>
<dbReference type="PRINTS" id="PR01900">
    <property type="entry name" value="YIDCPROTEIN"/>
</dbReference>
<comment type="subcellular location">
    <subcellularLocation>
        <location evidence="1">Cell inner membrane</location>
        <topology evidence="1">Multi-pass membrane protein</topology>
    </subcellularLocation>
    <subcellularLocation>
        <location evidence="13">Cell membrane</location>
        <topology evidence="13">Multi-pass membrane protein</topology>
    </subcellularLocation>
</comment>
<keyword evidence="10 13" id="KW-0143">Chaperone</keyword>
<reference evidence="17 18" key="1">
    <citation type="submission" date="2021-02" db="EMBL/GenBank/DDBJ databases">
        <authorList>
            <person name="Han P."/>
        </authorList>
    </citation>
    <scope>NUCLEOTIDE SEQUENCE [LARGE SCALE GENOMIC DNA]</scope>
    <source>
        <strain evidence="17">Candidatus Nitrospira sp. ZN2</strain>
    </source>
</reference>
<feature type="compositionally biased region" description="Low complexity" evidence="14">
    <location>
        <begin position="50"/>
        <end position="65"/>
    </location>
</feature>
<evidence type="ECO:0000256" key="8">
    <source>
        <dbReference type="ARBA" id="ARBA00022989"/>
    </source>
</evidence>
<feature type="transmembrane region" description="Helical" evidence="13">
    <location>
        <begin position="6"/>
        <end position="23"/>
    </location>
</feature>
<dbReference type="InterPro" id="IPR038221">
    <property type="entry name" value="YidC_periplasmic_sf"/>
</dbReference>
<keyword evidence="9 13" id="KW-0472">Membrane</keyword>
<dbReference type="Pfam" id="PF02096">
    <property type="entry name" value="60KD_IMP"/>
    <property type="match status" value="1"/>
</dbReference>
<keyword evidence="18" id="KW-1185">Reference proteome</keyword>
<keyword evidence="5 13" id="KW-1003">Cell membrane</keyword>
<dbReference type="InterPro" id="IPR028053">
    <property type="entry name" value="Membr_insert_YidC_N"/>
</dbReference>
<keyword evidence="8 13" id="KW-1133">Transmembrane helix</keyword>
<feature type="transmembrane region" description="Helical" evidence="13">
    <location>
        <begin position="435"/>
        <end position="459"/>
    </location>
</feature>
<comment type="function">
    <text evidence="13">Required for the insertion and/or proper folding and/or complex formation of integral membrane proteins into the membrane. Involved in integration of membrane proteins that insert both dependently and independently of the Sec translocase complex, as well as at least some lipoproteins. Aids folding of multispanning membrane proteins.</text>
</comment>